<reference evidence="1 2" key="1">
    <citation type="submission" date="2021-08" db="EMBL/GenBank/DDBJ databases">
        <title>Genomic Architecture of Streptomyces flavotricini NGL1 and Streptomyces erythrochromogenes HMS4 With Differential Plant Beneficial attributes and laccase production capabilities.</title>
        <authorList>
            <person name="Salwan R."/>
            <person name="Kaur R."/>
            <person name="Sharma V."/>
        </authorList>
    </citation>
    <scope>NUCLEOTIDE SEQUENCE [LARGE SCALE GENOMIC DNA]</scope>
    <source>
        <strain evidence="1 2">NGL1</strain>
    </source>
</reference>
<dbReference type="RefSeq" id="WP_229345755.1">
    <property type="nucleotide sequence ID" value="NZ_JAINUL010000001.1"/>
</dbReference>
<dbReference type="Gene3D" id="3.40.50.300">
    <property type="entry name" value="P-loop containing nucleotide triphosphate hydrolases"/>
    <property type="match status" value="1"/>
</dbReference>
<accession>A0ABS8EKF6</accession>
<dbReference type="Proteomes" id="UP001520654">
    <property type="component" value="Unassembled WGS sequence"/>
</dbReference>
<keyword evidence="1" id="KW-0067">ATP-binding</keyword>
<name>A0ABS8EKF6_9ACTN</name>
<comment type="caution">
    <text evidence="1">The sequence shown here is derived from an EMBL/GenBank/DDBJ whole genome shotgun (WGS) entry which is preliminary data.</text>
</comment>
<evidence type="ECO:0000313" key="1">
    <source>
        <dbReference type="EMBL" id="MCC0100694.1"/>
    </source>
</evidence>
<keyword evidence="1" id="KW-0547">Nucleotide-binding</keyword>
<proteinExistence type="predicted"/>
<dbReference type="EMBL" id="JAINUL010000001">
    <property type="protein sequence ID" value="MCC0100694.1"/>
    <property type="molecule type" value="Genomic_DNA"/>
</dbReference>
<organism evidence="1 2">
    <name type="scientific">Streptomyces flavotricini</name>
    <dbReference type="NCBI Taxonomy" id="66888"/>
    <lineage>
        <taxon>Bacteria</taxon>
        <taxon>Bacillati</taxon>
        <taxon>Actinomycetota</taxon>
        <taxon>Actinomycetes</taxon>
        <taxon>Kitasatosporales</taxon>
        <taxon>Streptomycetaceae</taxon>
        <taxon>Streptomyces</taxon>
    </lineage>
</organism>
<protein>
    <submittedName>
        <fullName evidence="1">ATP-binding protein</fullName>
    </submittedName>
</protein>
<keyword evidence="2" id="KW-1185">Reference proteome</keyword>
<dbReference type="Pfam" id="PF12846">
    <property type="entry name" value="AAA_10"/>
    <property type="match status" value="1"/>
</dbReference>
<dbReference type="InterPro" id="IPR027417">
    <property type="entry name" value="P-loop_NTPase"/>
</dbReference>
<dbReference type="InterPro" id="IPR016628">
    <property type="entry name" value="ATPase_SAG2001_prd"/>
</dbReference>
<sequence>MRTPFRHVAGHLLWAPSGGVWAVWRVEPLTGGYLPGPVRQELLGRITSLVRSMPGMEPRLFVLAARTDPSEVAERMVEGVDWQRLPAWAEVCAAGIDLLNGQEMHERTVWLAVPLPGKAGAAAGALGAVYAEVSAALGLSPVPVSQGDVRAARKAAERLQTSLSGGLALRPASPAEIVWMVQHAVYRGLEEPLLSDAAASPLYGSRIHGGQLLSPSYADLGQVRLAEGGQEHRPEDRKRHSAGSWWRSAAAVSPLGRLWLRVESEAGTGYQAHLVLAELPPAVAADAADVLAQLEGLPFPVDVSVDLRVVAAKKARAQVQRKKRELLDQAGQYGAQPTGMPHSLPEAAGDLEEQDARMARTSVEVEVQSVTVLTVWGPDAATCDRRARALSAALASGDYRAVRPIGMQEELFVLGLPGGVRAPKLVQFTQHQLSEDWAACGALTLSRVGDPAGILIGRDLDCGTLRPVLLNPADAPQVNASASSAVIGELGSGKSTLEKLIAAAIVDRGGQAIVIDRTPLREWSRFAKTSMGDRSQVIDAAQAQLSIDPLRVFGGAVGAHYALSYLTLQLGVGAMSAAGAVLHHAVEDVAGGSEPSMGKVLGVLSALASAGGSRADAAATMADLLRIVASNPLAAMVFDSALPVVSVTGDLGADMVVVTTAGLTLPPREAFADAEVLRQQPLEALVGRAVLYLLAAIARQAAFTDPTRFCLVSLDEVYWLTSSAEGAALVHEILHDGRKHGAGVFLGAHDEEELGKDAGLVAYRYLARTTDRTRAAKGLRFLGLDGDDEDLLRLVTTGLSPVGQAGREGEMLLRDPRIQVGRIQVIAPEVPRLREQLFTTPGRPPAAASHGGTP</sequence>
<dbReference type="PIRSF" id="PIRSF015040">
    <property type="entry name" value="ATPase_SAG2001_prd"/>
    <property type="match status" value="1"/>
</dbReference>
<evidence type="ECO:0000313" key="2">
    <source>
        <dbReference type="Proteomes" id="UP001520654"/>
    </source>
</evidence>
<dbReference type="GO" id="GO:0005524">
    <property type="term" value="F:ATP binding"/>
    <property type="evidence" value="ECO:0007669"/>
    <property type="project" value="UniProtKB-KW"/>
</dbReference>
<dbReference type="SUPFAM" id="SSF52540">
    <property type="entry name" value="P-loop containing nucleoside triphosphate hydrolases"/>
    <property type="match status" value="1"/>
</dbReference>
<gene>
    <name evidence="1" type="ORF">K7B10_39270</name>
</gene>